<gene>
    <name evidence="11" type="primary">TK1</name>
</gene>
<comment type="catalytic activity">
    <reaction evidence="8">
        <text>thymidine + ATP = dTMP + ADP + H(+)</text>
        <dbReference type="Rhea" id="RHEA:19129"/>
        <dbReference type="ChEBI" id="CHEBI:15378"/>
        <dbReference type="ChEBI" id="CHEBI:17748"/>
        <dbReference type="ChEBI" id="CHEBI:30616"/>
        <dbReference type="ChEBI" id="CHEBI:63528"/>
        <dbReference type="ChEBI" id="CHEBI:456216"/>
        <dbReference type="EC" id="2.7.1.21"/>
    </reaction>
    <physiologicalReaction direction="left-to-right" evidence="8">
        <dbReference type="Rhea" id="RHEA:19130"/>
    </physiologicalReaction>
</comment>
<dbReference type="InterPro" id="IPR001267">
    <property type="entry name" value="Thymidine_kinase"/>
</dbReference>
<sequence>MSCINLPTVLPGSPSKTRGQIQVILGPMFSGKSTELMRRVRRFQIAQYKCLVIKYAKDTRYSSNFSTHDRNTMEALPACVLRDVAQEALGVSVIGIDEGQFFPDIVEFSETMANEGKTVIVAALDGTFQRKAFGSILNLVPLAESVVKLTAVCMECFREAAYTKRLGVEKEVAALPSPGGAGGRGGAARPPQSRHLVSRVQVEVIGGADKYHSVCRLCYFKKTGLPIGLDSKENRENGLALGVRRLFGPHQLLQCSQAN</sequence>
<evidence type="ECO:0000256" key="5">
    <source>
        <dbReference type="ARBA" id="ARBA00022777"/>
    </source>
</evidence>
<dbReference type="PANTHER" id="PTHR11441">
    <property type="entry name" value="THYMIDINE KINASE"/>
    <property type="match status" value="1"/>
</dbReference>
<dbReference type="GO" id="GO:0071897">
    <property type="term" value="P:DNA biosynthetic process"/>
    <property type="evidence" value="ECO:0007669"/>
    <property type="project" value="UniProtKB-KW"/>
</dbReference>
<evidence type="ECO:0000256" key="3">
    <source>
        <dbReference type="ARBA" id="ARBA00022679"/>
    </source>
</evidence>
<evidence type="ECO:0000256" key="10">
    <source>
        <dbReference type="RuleBase" id="RU004165"/>
    </source>
</evidence>
<evidence type="ECO:0000313" key="12">
    <source>
        <dbReference type="Proteomes" id="UP000314985"/>
    </source>
</evidence>
<organism evidence="11 12">
    <name type="scientific">Sus scrofa</name>
    <name type="common">Pig</name>
    <dbReference type="NCBI Taxonomy" id="9823"/>
    <lineage>
        <taxon>Eukaryota</taxon>
        <taxon>Metazoa</taxon>
        <taxon>Chordata</taxon>
        <taxon>Craniata</taxon>
        <taxon>Vertebrata</taxon>
        <taxon>Euteleostomi</taxon>
        <taxon>Mammalia</taxon>
        <taxon>Eutheria</taxon>
        <taxon>Laurasiatheria</taxon>
        <taxon>Artiodactyla</taxon>
        <taxon>Suina</taxon>
        <taxon>Suidae</taxon>
        <taxon>Sus</taxon>
    </lineage>
</organism>
<dbReference type="Pfam" id="PF00265">
    <property type="entry name" value="TK"/>
    <property type="match status" value="1"/>
</dbReference>
<keyword evidence="6 9" id="KW-0067">ATP-binding</keyword>
<evidence type="ECO:0000256" key="8">
    <source>
        <dbReference type="ARBA" id="ARBA00048113"/>
    </source>
</evidence>
<evidence type="ECO:0000256" key="6">
    <source>
        <dbReference type="ARBA" id="ARBA00022840"/>
    </source>
</evidence>
<reference evidence="11" key="2">
    <citation type="submission" date="2025-08" db="UniProtKB">
        <authorList>
            <consortium name="Ensembl"/>
        </authorList>
    </citation>
    <scope>IDENTIFICATION</scope>
</reference>
<dbReference type="InterPro" id="IPR020633">
    <property type="entry name" value="Thymidine_kinase_CS"/>
</dbReference>
<protein>
    <recommendedName>
        <fullName evidence="9">Thymidine kinase</fullName>
        <ecNumber evidence="9">2.7.1.21</ecNumber>
    </recommendedName>
</protein>
<dbReference type="Ensembl" id="ENSSSCT00070037838.1">
    <property type="protein sequence ID" value="ENSSSCP00070031648.1"/>
    <property type="gene ID" value="ENSSSCG00070019158.1"/>
</dbReference>
<dbReference type="PROSITE" id="PS00603">
    <property type="entry name" value="TK_CELLULAR_TYPE"/>
    <property type="match status" value="1"/>
</dbReference>
<evidence type="ECO:0000256" key="9">
    <source>
        <dbReference type="RuleBase" id="RU000544"/>
    </source>
</evidence>
<evidence type="ECO:0000256" key="4">
    <source>
        <dbReference type="ARBA" id="ARBA00022741"/>
    </source>
</evidence>
<dbReference type="GO" id="GO:0005524">
    <property type="term" value="F:ATP binding"/>
    <property type="evidence" value="ECO:0007669"/>
    <property type="project" value="UniProtKB-KW"/>
</dbReference>
<name>A0A4X1UTK8_PIG</name>
<comment type="similarity">
    <text evidence="1 10">Belongs to the thymidine kinase family.</text>
</comment>
<dbReference type="FunFam" id="3.40.50.300:FF:000761">
    <property type="entry name" value="Thymidine kinase"/>
    <property type="match status" value="1"/>
</dbReference>
<keyword evidence="2 9" id="KW-0237">DNA synthesis</keyword>
<dbReference type="Proteomes" id="UP000314985">
    <property type="component" value="Chromosome 12"/>
</dbReference>
<evidence type="ECO:0000256" key="7">
    <source>
        <dbReference type="ARBA" id="ARBA00046642"/>
    </source>
</evidence>
<dbReference type="AlphaFoldDB" id="A0A4X1UTK8"/>
<comment type="subunit">
    <text evidence="7">Homotetramer. Tetramerization from dimerization is induced by ATP and increases catalytic efficiency due to a high affinity for thymidine. Tetramerization is inhibited by phosphorylation at Ser-13. Interacts (via the KEN box) with FZR1.</text>
</comment>
<reference evidence="11 12" key="1">
    <citation type="submission" date="2017-08" db="EMBL/GenBank/DDBJ databases">
        <title>USMARCv1.0.</title>
        <authorList>
            <person name="Hannum G.I."/>
            <person name="Koren S."/>
            <person name="Schroeder S.G."/>
            <person name="Chin S.C."/>
            <person name="Nonneman D.J."/>
            <person name="Becker S.A."/>
            <person name="Rosen B.D."/>
            <person name="Bickhart D.M."/>
            <person name="Putnam N.H."/>
            <person name="Green R.E."/>
            <person name="Tuggle C.K."/>
            <person name="Liu H."/>
            <person name="Rohrer G.A."/>
            <person name="Warr A."/>
            <person name="Hall R."/>
            <person name="Kim K."/>
            <person name="Hume D.A."/>
            <person name="Talbot R."/>
            <person name="Chow W."/>
            <person name="Howe K."/>
            <person name="Schwartz A.S."/>
            <person name="Watson M."/>
            <person name="Archibald A.L."/>
            <person name="Phillippy A.M."/>
            <person name="Smith T.P.L."/>
        </authorList>
    </citation>
    <scope>NUCLEOTIDE SEQUENCE [LARGE SCALE GENOMIC DNA]</scope>
</reference>
<dbReference type="Gene3D" id="3.30.60.20">
    <property type="match status" value="1"/>
</dbReference>
<evidence type="ECO:0000256" key="2">
    <source>
        <dbReference type="ARBA" id="ARBA00022634"/>
    </source>
</evidence>
<keyword evidence="4 9" id="KW-0547">Nucleotide-binding</keyword>
<dbReference type="InterPro" id="IPR027417">
    <property type="entry name" value="P-loop_NTPase"/>
</dbReference>
<dbReference type="GO" id="GO:0004797">
    <property type="term" value="F:thymidine kinase activity"/>
    <property type="evidence" value="ECO:0007669"/>
    <property type="project" value="UniProtKB-EC"/>
</dbReference>
<dbReference type="Gene3D" id="3.40.50.300">
    <property type="entry name" value="P-loop containing nucleotide triphosphate hydrolases"/>
    <property type="match status" value="1"/>
</dbReference>
<dbReference type="EC" id="2.7.1.21" evidence="9"/>
<dbReference type="SUPFAM" id="SSF52540">
    <property type="entry name" value="P-loop containing nucleoside triphosphate hydrolases"/>
    <property type="match status" value="1"/>
</dbReference>
<accession>A0A4X1UTK8</accession>
<proteinExistence type="inferred from homology"/>
<evidence type="ECO:0000256" key="1">
    <source>
        <dbReference type="ARBA" id="ARBA00007587"/>
    </source>
</evidence>
<dbReference type="PANTHER" id="PTHR11441:SF0">
    <property type="entry name" value="THYMIDINE KINASE, CYTOSOLIC"/>
    <property type="match status" value="1"/>
</dbReference>
<keyword evidence="3 9" id="KW-0808">Transferase</keyword>
<evidence type="ECO:0000313" key="11">
    <source>
        <dbReference type="Ensembl" id="ENSSSCP00070031648.1"/>
    </source>
</evidence>
<keyword evidence="5 9" id="KW-0418">Kinase</keyword>